<dbReference type="EMBL" id="CAJNOR010003546">
    <property type="protein sequence ID" value="CAF1424459.1"/>
    <property type="molecule type" value="Genomic_DNA"/>
</dbReference>
<dbReference type="Proteomes" id="UP000663828">
    <property type="component" value="Unassembled WGS sequence"/>
</dbReference>
<dbReference type="AlphaFoldDB" id="A0A815MY07"/>
<dbReference type="OrthoDB" id="10409624at2759"/>
<accession>A0A815MY07</accession>
<evidence type="ECO:0000313" key="2">
    <source>
        <dbReference type="EMBL" id="CAF1263473.1"/>
    </source>
</evidence>
<dbReference type="EMBL" id="CAJNOJ010000188">
    <property type="protein sequence ID" value="CAF1263473.1"/>
    <property type="molecule type" value="Genomic_DNA"/>
</dbReference>
<gene>
    <name evidence="2" type="ORF">EDS130_LOCUS28636</name>
    <name evidence="3" type="ORF">XAT740_LOCUS35422</name>
</gene>
<evidence type="ECO:0000313" key="3">
    <source>
        <dbReference type="EMBL" id="CAF1424459.1"/>
    </source>
</evidence>
<keyword evidence="1" id="KW-0472">Membrane</keyword>
<evidence type="ECO:0000313" key="4">
    <source>
        <dbReference type="Proteomes" id="UP000663828"/>
    </source>
</evidence>
<organism evidence="3 4">
    <name type="scientific">Adineta ricciae</name>
    <name type="common">Rotifer</name>
    <dbReference type="NCBI Taxonomy" id="249248"/>
    <lineage>
        <taxon>Eukaryota</taxon>
        <taxon>Metazoa</taxon>
        <taxon>Spiralia</taxon>
        <taxon>Gnathifera</taxon>
        <taxon>Rotifera</taxon>
        <taxon>Eurotatoria</taxon>
        <taxon>Bdelloidea</taxon>
        <taxon>Adinetida</taxon>
        <taxon>Adinetidae</taxon>
        <taxon>Adineta</taxon>
    </lineage>
</organism>
<feature type="transmembrane region" description="Helical" evidence="1">
    <location>
        <begin position="43"/>
        <end position="63"/>
    </location>
</feature>
<dbReference type="Proteomes" id="UP000663852">
    <property type="component" value="Unassembled WGS sequence"/>
</dbReference>
<name>A0A815MY07_ADIRI</name>
<sequence>MNAKVLIRWFYETIFTYNLFIPEANEESHHVPTTIQHQRYATILYVLLLILAMYIILFTVFVYPQTEAVTILYITLSLFNQLRSDHDETLSCPCLATFIAYENFVLNNLSIDRLCSSIFVSEQWIQSLYVPVASSFLMIYFRTTAYSQFKLLAAFCILAQEMISQVLTDINYQQLVSIELLTKDNVHSQVAENIKLMRIIAQSNSLTSALNTNAHFSITAIDNLQFTIARIRRCLSIQKPDTPLSSTTSNISNVIDGFFSGCTVLDGLLVSTLDCLYNPQCLEQLTSYFPDLNQTSNFTNSHLSPNHQSSSFYERLSDLFIQNWSSTINYSKYFNN</sequence>
<protein>
    <submittedName>
        <fullName evidence="3">Uncharacterized protein</fullName>
    </submittedName>
</protein>
<keyword evidence="1" id="KW-1133">Transmembrane helix</keyword>
<evidence type="ECO:0000256" key="1">
    <source>
        <dbReference type="SAM" id="Phobius"/>
    </source>
</evidence>
<keyword evidence="4" id="KW-1185">Reference proteome</keyword>
<reference evidence="3" key="1">
    <citation type="submission" date="2021-02" db="EMBL/GenBank/DDBJ databases">
        <authorList>
            <person name="Nowell W R."/>
        </authorList>
    </citation>
    <scope>NUCLEOTIDE SEQUENCE</scope>
</reference>
<keyword evidence="1" id="KW-0812">Transmembrane</keyword>
<comment type="caution">
    <text evidence="3">The sequence shown here is derived from an EMBL/GenBank/DDBJ whole genome shotgun (WGS) entry which is preliminary data.</text>
</comment>
<proteinExistence type="predicted"/>